<sequence>MYPRMASGIVNRDGSISSRGYRPLPLRGIKCTKDESKSRDGRELLGILCGLYLSMGDTVANGIL</sequence>
<geneLocation type="mitochondrion" evidence="1"/>
<dbReference type="EMBL" id="LKAM01000001">
    <property type="protein sequence ID" value="KUM51345.1"/>
    <property type="molecule type" value="Genomic_DNA"/>
</dbReference>
<name>A0A101M5U3_PICGL</name>
<protein>
    <submittedName>
        <fullName evidence="1">Uncharacterized protein</fullName>
    </submittedName>
</protein>
<proteinExistence type="predicted"/>
<reference evidence="1" key="1">
    <citation type="journal article" date="2015" name="Genome Biol. Evol.">
        <title>Organellar Genomes of White Spruce (Picea glauca): Assembly and Annotation.</title>
        <authorList>
            <person name="Jackman S.D."/>
            <person name="Warren R.L."/>
            <person name="Gibb E.A."/>
            <person name="Vandervalk B.P."/>
            <person name="Mohamadi H."/>
            <person name="Chu J."/>
            <person name="Raymond A."/>
            <person name="Pleasance S."/>
            <person name="Coope R."/>
            <person name="Wildung M.R."/>
            <person name="Ritland C.E."/>
            <person name="Bousquet J."/>
            <person name="Jones S.J."/>
            <person name="Bohlmann J."/>
            <person name="Birol I."/>
        </authorList>
    </citation>
    <scope>NUCLEOTIDE SEQUENCE [LARGE SCALE GENOMIC DNA]</scope>
    <source>
        <tissue evidence="1">Flushing bud</tissue>
    </source>
</reference>
<evidence type="ECO:0000313" key="1">
    <source>
        <dbReference type="EMBL" id="KUM51345.1"/>
    </source>
</evidence>
<gene>
    <name evidence="1" type="ORF">ABT39_MTgene1192</name>
</gene>
<organism evidence="1">
    <name type="scientific">Picea glauca</name>
    <name type="common">White spruce</name>
    <name type="synonym">Pinus glauca</name>
    <dbReference type="NCBI Taxonomy" id="3330"/>
    <lineage>
        <taxon>Eukaryota</taxon>
        <taxon>Viridiplantae</taxon>
        <taxon>Streptophyta</taxon>
        <taxon>Embryophyta</taxon>
        <taxon>Tracheophyta</taxon>
        <taxon>Spermatophyta</taxon>
        <taxon>Pinopsida</taxon>
        <taxon>Pinidae</taxon>
        <taxon>Conifers I</taxon>
        <taxon>Pinales</taxon>
        <taxon>Pinaceae</taxon>
        <taxon>Picea</taxon>
    </lineage>
</organism>
<comment type="caution">
    <text evidence="1">The sequence shown here is derived from an EMBL/GenBank/DDBJ whole genome shotgun (WGS) entry which is preliminary data.</text>
</comment>
<keyword evidence="1" id="KW-0496">Mitochondrion</keyword>
<accession>A0A101M5U3</accession>
<dbReference type="AlphaFoldDB" id="A0A101M5U3"/>